<name>A0A424W5H7_ALCXX</name>
<protein>
    <submittedName>
        <fullName evidence="1">Uncharacterized protein</fullName>
    </submittedName>
</protein>
<dbReference type="EMBL" id="QVXO01000065">
    <property type="protein sequence ID" value="RPJ88451.1"/>
    <property type="molecule type" value="Genomic_DNA"/>
</dbReference>
<dbReference type="AlphaFoldDB" id="A0A424W5H7"/>
<accession>A0A424W5H7</accession>
<proteinExistence type="predicted"/>
<comment type="caution">
    <text evidence="1">The sequence shown here is derived from an EMBL/GenBank/DDBJ whole genome shotgun (WGS) entry which is preliminary data.</text>
</comment>
<dbReference type="Gene3D" id="3.30.40.220">
    <property type="match status" value="1"/>
</dbReference>
<evidence type="ECO:0000313" key="1">
    <source>
        <dbReference type="EMBL" id="RPJ88451.1"/>
    </source>
</evidence>
<gene>
    <name evidence="1" type="ORF">DY367_27990</name>
</gene>
<dbReference type="OrthoDB" id="7340968at2"/>
<evidence type="ECO:0000313" key="2">
    <source>
        <dbReference type="Proteomes" id="UP000285324"/>
    </source>
</evidence>
<sequence length="181" mass="20752">MTRTINGVEMPPNVHFKHGAFYYVKYGRWHYLGKDLERLPAVIGMVGTRTQHKFYGVEQFIRDRVWPRARSNAIGRRRLSFDLTADEAVALADSAGWRCAVSGTPFSLEEIGPRKQRPYAPSVDRIDSSQGYYKDNCRIVCVAVNYALNAWGADVFYTIARHNKTNIKRLLLDTSNTLHRK</sequence>
<dbReference type="Proteomes" id="UP000285324">
    <property type="component" value="Unassembled WGS sequence"/>
</dbReference>
<reference evidence="1 2" key="1">
    <citation type="submission" date="2018-08" db="EMBL/GenBank/DDBJ databases">
        <title>Achromobacter xylosoxidans Genome sequencing and assembly.</title>
        <authorList>
            <person name="Wang R."/>
            <person name="Rensing C."/>
            <person name="Li Y."/>
        </authorList>
    </citation>
    <scope>NUCLEOTIDE SEQUENCE [LARGE SCALE GENOMIC DNA]</scope>
    <source>
        <strain evidence="1 2">GD003A</strain>
    </source>
</reference>
<organism evidence="1 2">
    <name type="scientific">Alcaligenes xylosoxydans xylosoxydans</name>
    <name type="common">Achromobacter xylosoxidans</name>
    <dbReference type="NCBI Taxonomy" id="85698"/>
    <lineage>
        <taxon>Bacteria</taxon>
        <taxon>Pseudomonadati</taxon>
        <taxon>Pseudomonadota</taxon>
        <taxon>Betaproteobacteria</taxon>
        <taxon>Burkholderiales</taxon>
        <taxon>Alcaligenaceae</taxon>
        <taxon>Achromobacter</taxon>
    </lineage>
</organism>
<dbReference type="RefSeq" id="WP_124260408.1">
    <property type="nucleotide sequence ID" value="NZ_CP061008.1"/>
</dbReference>